<accession>A0A1M5PD48</accession>
<keyword evidence="1" id="KW-0472">Membrane</keyword>
<evidence type="ECO:0000256" key="1">
    <source>
        <dbReference type="SAM" id="Phobius"/>
    </source>
</evidence>
<organism evidence="3 4">
    <name type="scientific">Flavobacterium granuli</name>
    <dbReference type="NCBI Taxonomy" id="280093"/>
    <lineage>
        <taxon>Bacteria</taxon>
        <taxon>Pseudomonadati</taxon>
        <taxon>Bacteroidota</taxon>
        <taxon>Flavobacteriia</taxon>
        <taxon>Flavobacteriales</taxon>
        <taxon>Flavobacteriaceae</taxon>
        <taxon>Flavobacterium</taxon>
    </lineage>
</organism>
<dbReference type="Proteomes" id="UP000237771">
    <property type="component" value="Unassembled WGS sequence"/>
</dbReference>
<keyword evidence="5" id="KW-1185">Reference proteome</keyword>
<protein>
    <recommendedName>
        <fullName evidence="6">PEP-CTERM protein-sorting domain-containing protein</fullName>
    </recommendedName>
</protein>
<reference evidence="3" key="1">
    <citation type="submission" date="2016-11" db="EMBL/GenBank/DDBJ databases">
        <authorList>
            <person name="Jaros S."/>
            <person name="Januszkiewicz K."/>
            <person name="Wedrychowicz H."/>
        </authorList>
    </citation>
    <scope>NUCLEOTIDE SEQUENCE [LARGE SCALE GENOMIC DNA]</scope>
    <source>
        <strain evidence="3">DSM 19729</strain>
    </source>
</reference>
<dbReference type="OrthoDB" id="1376925at2"/>
<evidence type="ECO:0000313" key="3">
    <source>
        <dbReference type="EMBL" id="SHG99637.1"/>
    </source>
</evidence>
<dbReference type="EMBL" id="FQWO01000006">
    <property type="protein sequence ID" value="SHG99637.1"/>
    <property type="molecule type" value="Genomic_DNA"/>
</dbReference>
<keyword evidence="1" id="KW-0812">Transmembrane</keyword>
<reference evidence="4" key="2">
    <citation type="submission" date="2016-11" db="EMBL/GenBank/DDBJ databases">
        <authorList>
            <person name="Varghese N."/>
            <person name="Submissions S."/>
        </authorList>
    </citation>
    <scope>NUCLEOTIDE SEQUENCE [LARGE SCALE GENOMIC DNA]</scope>
    <source>
        <strain evidence="4">DSM 19729</strain>
    </source>
</reference>
<feature type="transmembrane region" description="Helical" evidence="1">
    <location>
        <begin position="50"/>
        <end position="67"/>
    </location>
</feature>
<keyword evidence="1" id="KW-1133">Transmembrane helix</keyword>
<evidence type="ECO:0000313" key="5">
    <source>
        <dbReference type="Proteomes" id="UP000237771"/>
    </source>
</evidence>
<dbReference type="RefSeq" id="WP_072943394.1">
    <property type="nucleotide sequence ID" value="NZ_FQWO01000006.1"/>
</dbReference>
<proteinExistence type="predicted"/>
<evidence type="ECO:0008006" key="6">
    <source>
        <dbReference type="Google" id="ProtNLM"/>
    </source>
</evidence>
<evidence type="ECO:0000313" key="4">
    <source>
        <dbReference type="Proteomes" id="UP000184384"/>
    </source>
</evidence>
<gene>
    <name evidence="2" type="ORF">BC624_102408</name>
    <name evidence="3" type="ORF">SAMN05443373_1065</name>
</gene>
<evidence type="ECO:0000313" key="2">
    <source>
        <dbReference type="EMBL" id="PRZ26437.1"/>
    </source>
</evidence>
<reference evidence="2 5" key="3">
    <citation type="submission" date="2018-03" db="EMBL/GenBank/DDBJ databases">
        <title>Genomic Encyclopedia of Archaeal and Bacterial Type Strains, Phase II (KMG-II): from individual species to whole genera.</title>
        <authorList>
            <person name="Goeker M."/>
        </authorList>
    </citation>
    <scope>NUCLEOTIDE SEQUENCE [LARGE SCALE GENOMIC DNA]</scope>
    <source>
        <strain evidence="2 5">DSM 17797</strain>
    </source>
</reference>
<dbReference type="EMBL" id="PVUB01000002">
    <property type="protein sequence ID" value="PRZ26437.1"/>
    <property type="molecule type" value="Genomic_DNA"/>
</dbReference>
<sequence length="77" mass="8613">MKIGQNKFYLLIAFLSGVFVSWAKFSSRTPPAPASPMNTPPPDGFPIDENILILIIVALFFGFFTIYKHRLKAKAPN</sequence>
<name>A0A1M5PD48_9FLAO</name>
<dbReference type="Proteomes" id="UP000184384">
    <property type="component" value="Unassembled WGS sequence"/>
</dbReference>
<dbReference type="AlphaFoldDB" id="A0A1M5PD48"/>